<comment type="caution">
    <text evidence="1">The sequence shown here is derived from an EMBL/GenBank/DDBJ whole genome shotgun (WGS) entry which is preliminary data.</text>
</comment>
<organism evidence="1 2">
    <name type="scientific">Phyllosticta capitalensis</name>
    <dbReference type="NCBI Taxonomy" id="121624"/>
    <lineage>
        <taxon>Eukaryota</taxon>
        <taxon>Fungi</taxon>
        <taxon>Dikarya</taxon>
        <taxon>Ascomycota</taxon>
        <taxon>Pezizomycotina</taxon>
        <taxon>Dothideomycetes</taxon>
        <taxon>Dothideomycetes incertae sedis</taxon>
        <taxon>Botryosphaeriales</taxon>
        <taxon>Phyllostictaceae</taxon>
        <taxon>Phyllosticta</taxon>
    </lineage>
</organism>
<dbReference type="Proteomes" id="UP001492380">
    <property type="component" value="Unassembled WGS sequence"/>
</dbReference>
<keyword evidence="2" id="KW-1185">Reference proteome</keyword>
<reference evidence="1 2" key="1">
    <citation type="submission" date="2024-04" db="EMBL/GenBank/DDBJ databases">
        <title>Phyllosticta paracitricarpa is synonymous to the EU quarantine fungus P. citricarpa based on phylogenomic analyses.</title>
        <authorList>
            <consortium name="Lawrence Berkeley National Laboratory"/>
            <person name="Van Ingen-Buijs V.A."/>
            <person name="Van Westerhoven A.C."/>
            <person name="Haridas S."/>
            <person name="Skiadas P."/>
            <person name="Martin F."/>
            <person name="Groenewald J.Z."/>
            <person name="Crous P.W."/>
            <person name="Seidl M.F."/>
        </authorList>
    </citation>
    <scope>NUCLEOTIDE SEQUENCE [LARGE SCALE GENOMIC DNA]</scope>
    <source>
        <strain evidence="1 2">CBS 123374</strain>
    </source>
</reference>
<dbReference type="EMBL" id="JBBWRZ010000009">
    <property type="protein sequence ID" value="KAK8229350.1"/>
    <property type="molecule type" value="Genomic_DNA"/>
</dbReference>
<accession>A0ABR1YH87</accession>
<evidence type="ECO:0000313" key="2">
    <source>
        <dbReference type="Proteomes" id="UP001492380"/>
    </source>
</evidence>
<name>A0ABR1YH87_9PEZI</name>
<evidence type="ECO:0000313" key="1">
    <source>
        <dbReference type="EMBL" id="KAK8229350.1"/>
    </source>
</evidence>
<gene>
    <name evidence="1" type="ORF">HDK90DRAFT_493775</name>
</gene>
<sequence>MRLPTRLGRTAWLPCAFRPFSSTTARRAIIPEFVQSSSKQLDEILQKARDYVILPKHLSPRESRIVFGTKHRDLFNQEEPVTATIGGATVQLQPLDPVKRNVDRWNTLKHAVKLAQTKDDWTNVERLLEGYHKAGIKMKDRHINQVLRKIWVAGQHDRVLRLLERAHETGMRIQTQHVLSMLLWGMRGIATSSRWARKDVDRALTGARQIADLLESPQHAGGDRAVKPGDLRTLPITIAVPLELLAVKQIKHPSKDPDARQAALHEVRELANRLMNNLKIYGTSDITGVVDSKTPATNEEELGNRYDKYKLSQIRLLRAVPVWHAVALSKRLLGADMPEPAVADKMLADIHAIITESVQAVRANVQGAEENWSIKAWEACEWVDEKA</sequence>
<proteinExistence type="predicted"/>
<protein>
    <submittedName>
        <fullName evidence="1">Uncharacterized protein</fullName>
    </submittedName>
</protein>